<accession>A0A1Y1IXH1</accession>
<evidence type="ECO:0008006" key="3">
    <source>
        <dbReference type="Google" id="ProtNLM"/>
    </source>
</evidence>
<name>A0A1Y1IXH1_KLENI</name>
<organism evidence="1 2">
    <name type="scientific">Klebsormidium nitens</name>
    <name type="common">Green alga</name>
    <name type="synonym">Ulothrix nitens</name>
    <dbReference type="NCBI Taxonomy" id="105231"/>
    <lineage>
        <taxon>Eukaryota</taxon>
        <taxon>Viridiplantae</taxon>
        <taxon>Streptophyta</taxon>
        <taxon>Klebsormidiophyceae</taxon>
        <taxon>Klebsormidiales</taxon>
        <taxon>Klebsormidiaceae</taxon>
        <taxon>Klebsormidium</taxon>
    </lineage>
</organism>
<dbReference type="Proteomes" id="UP000054558">
    <property type="component" value="Unassembled WGS sequence"/>
</dbReference>
<evidence type="ECO:0000313" key="2">
    <source>
        <dbReference type="Proteomes" id="UP000054558"/>
    </source>
</evidence>
<dbReference type="AlphaFoldDB" id="A0A1Y1IXH1"/>
<evidence type="ECO:0000313" key="1">
    <source>
        <dbReference type="EMBL" id="GAQ93606.1"/>
    </source>
</evidence>
<protein>
    <recommendedName>
        <fullName evidence="3">Reverse transcriptase Ty1/copia-type domain-containing protein</fullName>
    </recommendedName>
</protein>
<gene>
    <name evidence="1" type="ORF">KFL_017020010</name>
</gene>
<keyword evidence="2" id="KW-1185">Reference proteome</keyword>
<dbReference type="EMBL" id="DF238651">
    <property type="protein sequence ID" value="GAQ93606.1"/>
    <property type="molecule type" value="Genomic_DNA"/>
</dbReference>
<sequence>MKRVYKIKWEALGNVERYKRYKSRSVAKGYPLQKQGIDFEEVYAPAPRAWHMRLKEELGNFEFVASMTDVAALFTGLVAGERVYLVVCVDDILVAARKRTALPR</sequence>
<proteinExistence type="predicted"/>
<dbReference type="OrthoDB" id="414945at2759"/>
<reference evidence="1 2" key="1">
    <citation type="journal article" date="2014" name="Nat. Commun.">
        <title>Klebsormidium flaccidum genome reveals primary factors for plant terrestrial adaptation.</title>
        <authorList>
            <person name="Hori K."/>
            <person name="Maruyama F."/>
            <person name="Fujisawa T."/>
            <person name="Togashi T."/>
            <person name="Yamamoto N."/>
            <person name="Seo M."/>
            <person name="Sato S."/>
            <person name="Yamada T."/>
            <person name="Mori H."/>
            <person name="Tajima N."/>
            <person name="Moriyama T."/>
            <person name="Ikeuchi M."/>
            <person name="Watanabe M."/>
            <person name="Wada H."/>
            <person name="Kobayashi K."/>
            <person name="Saito M."/>
            <person name="Masuda T."/>
            <person name="Sasaki-Sekimoto Y."/>
            <person name="Mashiguchi K."/>
            <person name="Awai K."/>
            <person name="Shimojima M."/>
            <person name="Masuda S."/>
            <person name="Iwai M."/>
            <person name="Nobusawa T."/>
            <person name="Narise T."/>
            <person name="Kondo S."/>
            <person name="Saito H."/>
            <person name="Sato R."/>
            <person name="Murakawa M."/>
            <person name="Ihara Y."/>
            <person name="Oshima-Yamada Y."/>
            <person name="Ohtaka K."/>
            <person name="Satoh M."/>
            <person name="Sonobe K."/>
            <person name="Ishii M."/>
            <person name="Ohtani R."/>
            <person name="Kanamori-Sato M."/>
            <person name="Honoki R."/>
            <person name="Miyazaki D."/>
            <person name="Mochizuki H."/>
            <person name="Umetsu J."/>
            <person name="Higashi K."/>
            <person name="Shibata D."/>
            <person name="Kamiya Y."/>
            <person name="Sato N."/>
            <person name="Nakamura Y."/>
            <person name="Tabata S."/>
            <person name="Ida S."/>
            <person name="Kurokawa K."/>
            <person name="Ohta H."/>
        </authorList>
    </citation>
    <scope>NUCLEOTIDE SEQUENCE [LARGE SCALE GENOMIC DNA]</scope>
    <source>
        <strain evidence="1 2">NIES-2285</strain>
    </source>
</reference>